<organism evidence="2 3">
    <name type="scientific">Cinchona calisaya</name>
    <dbReference type="NCBI Taxonomy" id="153742"/>
    <lineage>
        <taxon>Eukaryota</taxon>
        <taxon>Viridiplantae</taxon>
        <taxon>Streptophyta</taxon>
        <taxon>Embryophyta</taxon>
        <taxon>Tracheophyta</taxon>
        <taxon>Spermatophyta</taxon>
        <taxon>Magnoliopsida</taxon>
        <taxon>eudicotyledons</taxon>
        <taxon>Gunneridae</taxon>
        <taxon>Pentapetalae</taxon>
        <taxon>asterids</taxon>
        <taxon>lamiids</taxon>
        <taxon>Gentianales</taxon>
        <taxon>Rubiaceae</taxon>
        <taxon>Cinchonoideae</taxon>
        <taxon>Cinchoneae</taxon>
        <taxon>Cinchona</taxon>
    </lineage>
</organism>
<comment type="caution">
    <text evidence="2">The sequence shown here is derived from an EMBL/GenBank/DDBJ whole genome shotgun (WGS) entry which is preliminary data.</text>
</comment>
<dbReference type="EMBL" id="JBJUIK010000011">
    <property type="protein sequence ID" value="KAL3513108.1"/>
    <property type="molecule type" value="Genomic_DNA"/>
</dbReference>
<name>A0ABD2Z5T1_9GENT</name>
<proteinExistence type="predicted"/>
<evidence type="ECO:0000313" key="2">
    <source>
        <dbReference type="EMBL" id="KAL3513108.1"/>
    </source>
</evidence>
<keyword evidence="3" id="KW-1185">Reference proteome</keyword>
<gene>
    <name evidence="2" type="ORF">ACH5RR_025825</name>
</gene>
<dbReference type="Proteomes" id="UP001630127">
    <property type="component" value="Unassembled WGS sequence"/>
</dbReference>
<accession>A0ABD2Z5T1</accession>
<protein>
    <submittedName>
        <fullName evidence="2">Uncharacterized protein</fullName>
    </submittedName>
</protein>
<feature type="region of interest" description="Disordered" evidence="1">
    <location>
        <begin position="1"/>
        <end position="41"/>
    </location>
</feature>
<evidence type="ECO:0000256" key="1">
    <source>
        <dbReference type="SAM" id="MobiDB-lite"/>
    </source>
</evidence>
<evidence type="ECO:0000313" key="3">
    <source>
        <dbReference type="Proteomes" id="UP001630127"/>
    </source>
</evidence>
<dbReference type="AlphaFoldDB" id="A0ABD2Z5T1"/>
<reference evidence="2 3" key="1">
    <citation type="submission" date="2024-11" db="EMBL/GenBank/DDBJ databases">
        <title>A near-complete genome assembly of Cinchona calisaya.</title>
        <authorList>
            <person name="Lian D.C."/>
            <person name="Zhao X.W."/>
            <person name="Wei L."/>
        </authorList>
    </citation>
    <scope>NUCLEOTIDE SEQUENCE [LARGE SCALE GENOMIC DNA]</scope>
    <source>
        <tissue evidence="2">Nenye</tissue>
    </source>
</reference>
<sequence length="98" mass="10698">MGGMPKKRGVKEESKESEKGKGAKKEGQEGGGRGERRGVDEVSIDEASNLIMSNVNKDTNIIHSSIPIEKILKIGMEFETENAAYDFYLAYAKEAGFA</sequence>
<feature type="compositionally biased region" description="Basic and acidic residues" evidence="1">
    <location>
        <begin position="10"/>
        <end position="40"/>
    </location>
</feature>